<dbReference type="Pfam" id="PF19834">
    <property type="entry name" value="DUF6314"/>
    <property type="match status" value="1"/>
</dbReference>
<sequence length="174" mass="19738">MDHPSAKSVAHRVFRSLPGEWSLERIAVSRNNFQPGGRFSGSARFQPQANSSTASGLEYLYTEEGEFTFAGGKLTAKRHYVWRYDERSDTISVWFVRTDDHTRADYLYHEVEFAKASPGSSTVTAGASHLCVRDLYGVKYTFHISEDKVHSWRLLCEVKGPAKDYTLDSAYSRL</sequence>
<reference evidence="2 3" key="1">
    <citation type="journal article" date="2015" name="Genome Biol. Evol.">
        <title>Phylogenomic analyses indicate that early fungi evolved digesting cell walls of algal ancestors of land plants.</title>
        <authorList>
            <person name="Chang Y."/>
            <person name="Wang S."/>
            <person name="Sekimoto S."/>
            <person name="Aerts A.L."/>
            <person name="Choi C."/>
            <person name="Clum A."/>
            <person name="LaButti K.M."/>
            <person name="Lindquist E.A."/>
            <person name="Yee Ngan C."/>
            <person name="Ohm R.A."/>
            <person name="Salamov A.A."/>
            <person name="Grigoriev I.V."/>
            <person name="Spatafora J.W."/>
            <person name="Berbee M.L."/>
        </authorList>
    </citation>
    <scope>NUCLEOTIDE SEQUENCE [LARGE SCALE GENOMIC DNA]</scope>
    <source>
        <strain evidence="2 3">JEL478</strain>
    </source>
</reference>
<dbReference type="STRING" id="1344416.A0A139ARR9"/>
<dbReference type="InterPro" id="IPR045632">
    <property type="entry name" value="DUF6314"/>
</dbReference>
<proteinExistence type="predicted"/>
<evidence type="ECO:0000313" key="2">
    <source>
        <dbReference type="EMBL" id="KXS19438.1"/>
    </source>
</evidence>
<keyword evidence="3" id="KW-1185">Reference proteome</keyword>
<feature type="domain" description="DUF6314" evidence="1">
    <location>
        <begin position="17"/>
        <end position="173"/>
    </location>
</feature>
<accession>A0A139ARR9</accession>
<gene>
    <name evidence="2" type="ORF">M427DRAFT_52880</name>
</gene>
<organism evidence="2 3">
    <name type="scientific">Gonapodya prolifera (strain JEL478)</name>
    <name type="common">Monoblepharis prolifera</name>
    <dbReference type="NCBI Taxonomy" id="1344416"/>
    <lineage>
        <taxon>Eukaryota</taxon>
        <taxon>Fungi</taxon>
        <taxon>Fungi incertae sedis</taxon>
        <taxon>Chytridiomycota</taxon>
        <taxon>Chytridiomycota incertae sedis</taxon>
        <taxon>Monoblepharidomycetes</taxon>
        <taxon>Monoblepharidales</taxon>
        <taxon>Gonapodyaceae</taxon>
        <taxon>Gonapodya</taxon>
    </lineage>
</organism>
<protein>
    <recommendedName>
        <fullName evidence="1">DUF6314 domain-containing protein</fullName>
    </recommendedName>
</protein>
<evidence type="ECO:0000259" key="1">
    <source>
        <dbReference type="Pfam" id="PF19834"/>
    </source>
</evidence>
<evidence type="ECO:0000313" key="3">
    <source>
        <dbReference type="Proteomes" id="UP000070544"/>
    </source>
</evidence>
<name>A0A139ARR9_GONPJ</name>
<dbReference type="Proteomes" id="UP000070544">
    <property type="component" value="Unassembled WGS sequence"/>
</dbReference>
<dbReference type="OrthoDB" id="66881at2759"/>
<dbReference type="EMBL" id="KQ965738">
    <property type="protein sequence ID" value="KXS19438.1"/>
    <property type="molecule type" value="Genomic_DNA"/>
</dbReference>
<dbReference type="OMA" id="TKKYIWR"/>
<dbReference type="AlphaFoldDB" id="A0A139ARR9"/>